<feature type="coiled-coil region" evidence="1">
    <location>
        <begin position="68"/>
        <end position="102"/>
    </location>
</feature>
<dbReference type="SUPFAM" id="SSF51261">
    <property type="entry name" value="Duplicated hybrid motif"/>
    <property type="match status" value="1"/>
</dbReference>
<organism evidence="5 6">
    <name type="scientific">Dinoroseobacter shibae (strain DSM 16493 / NCIMB 14021 / DFL 12)</name>
    <dbReference type="NCBI Taxonomy" id="398580"/>
    <lineage>
        <taxon>Bacteria</taxon>
        <taxon>Pseudomonadati</taxon>
        <taxon>Pseudomonadota</taxon>
        <taxon>Alphaproteobacteria</taxon>
        <taxon>Rhodobacterales</taxon>
        <taxon>Roseobacteraceae</taxon>
        <taxon>Dinoroseobacter</taxon>
    </lineage>
</organism>
<feature type="domain" description="M23ase beta-sheet core" evidence="3">
    <location>
        <begin position="336"/>
        <end position="431"/>
    </location>
</feature>
<name>A8LHX1_DINSH</name>
<sequence length="442" mass="48497">MRTRFARRLEALFPEKRLFLKSDDATRFVRLTSGTQAVLAVGGVGLLGWTTFASAMVLIAALGAGDSRDQALRDQQMYAERLNALSEERDARAAEARAAQERFAAALQKVSDMQTRLLESEKRRSELETGVDVVQSTLRAAMAERDAARAAAEEAANELAALTGTEKTEAAQLRDLEQTLAFLTSALEDTAVQRDGLEGQHSAAIAEIEELLLTQQLTEERNNRVFEILEDAVAVSVAPLERMFEEAGVPADRILEELRRSTSGQGGPLVPITQSTRSLPQDEMSYRTREILAGLDRLNLHRMAVDQLPFATPVKASFRFTSPFGYRRDPKGGGTRMHKGTDFAAAHGTPIYATADGVVVDAGWHSGFGRMVKIRHAFGYQTVYAHMSKLRVKEGQRVSRGDRIGDMGSTGRSTGVHLHYEVHQSGKPVNPMTFIKAGKNVL</sequence>
<dbReference type="Proteomes" id="UP000006833">
    <property type="component" value="Chromosome"/>
</dbReference>
<dbReference type="eggNOG" id="COG0739">
    <property type="taxonomic scope" value="Bacteria"/>
</dbReference>
<accession>A8LHX1</accession>
<gene>
    <name evidence="5" type="ordered locus">Dshi_1176</name>
</gene>
<keyword evidence="2" id="KW-1133">Transmembrane helix</keyword>
<dbReference type="InterPro" id="IPR011055">
    <property type="entry name" value="Dup_hybrid_motif"/>
</dbReference>
<dbReference type="GO" id="GO:0004222">
    <property type="term" value="F:metalloendopeptidase activity"/>
    <property type="evidence" value="ECO:0007669"/>
    <property type="project" value="TreeGrafter"/>
</dbReference>
<reference evidence="6" key="1">
    <citation type="journal article" date="2010" name="ISME J.">
        <title>The complete genome sequence of the algal symbiont Dinoroseobacter shibae: a hitchhiker's guide to life in the sea.</title>
        <authorList>
            <person name="Wagner-Dobler I."/>
            <person name="Ballhausen B."/>
            <person name="Berger M."/>
            <person name="Brinkhoff T."/>
            <person name="Buchholz I."/>
            <person name="Bunk B."/>
            <person name="Cypionka H."/>
            <person name="Daniel R."/>
            <person name="Drepper T."/>
            <person name="Gerdts G."/>
            <person name="Hahnke S."/>
            <person name="Han C."/>
            <person name="Jahn D."/>
            <person name="Kalhoefer D."/>
            <person name="Kiss H."/>
            <person name="Klenk H.P."/>
            <person name="Kyrpides N."/>
            <person name="Liebl W."/>
            <person name="Liesegang H."/>
            <person name="Meincke L."/>
            <person name="Pati A."/>
            <person name="Petersen J."/>
            <person name="Piekarski T."/>
            <person name="Pommerenke C."/>
            <person name="Pradella S."/>
            <person name="Pukall R."/>
            <person name="Rabus R."/>
            <person name="Stackebrandt E."/>
            <person name="Thole S."/>
            <person name="Thompson L."/>
            <person name="Tielen P."/>
            <person name="Tomasch J."/>
            <person name="von Jan M."/>
            <person name="Wanphrut N."/>
            <person name="Wichels A."/>
            <person name="Zech H."/>
            <person name="Simon M."/>
        </authorList>
    </citation>
    <scope>NUCLEOTIDE SEQUENCE [LARGE SCALE GENOMIC DNA]</scope>
    <source>
        <strain evidence="6">DSM 16493 / NCIMB 14021 / DFL 12</strain>
    </source>
</reference>
<dbReference type="InterPro" id="IPR050570">
    <property type="entry name" value="Cell_wall_metabolism_enzyme"/>
</dbReference>
<dbReference type="KEGG" id="dsh:Dshi_1176"/>
<evidence type="ECO:0000256" key="1">
    <source>
        <dbReference type="SAM" id="Coils"/>
    </source>
</evidence>
<keyword evidence="2" id="KW-0472">Membrane</keyword>
<dbReference type="InterPro" id="IPR016047">
    <property type="entry name" value="M23ase_b-sheet_dom"/>
</dbReference>
<evidence type="ECO:0000313" key="5">
    <source>
        <dbReference type="EMBL" id="ABV92918.1"/>
    </source>
</evidence>
<dbReference type="PANTHER" id="PTHR21666:SF270">
    <property type="entry name" value="MUREIN HYDROLASE ACTIVATOR ENVC"/>
    <property type="match status" value="1"/>
</dbReference>
<dbReference type="OrthoDB" id="9805070at2"/>
<feature type="domain" description="DUF5930" evidence="4">
    <location>
        <begin position="3"/>
        <end position="319"/>
    </location>
</feature>
<dbReference type="EMBL" id="CP000830">
    <property type="protein sequence ID" value="ABV92918.1"/>
    <property type="molecule type" value="Genomic_DNA"/>
</dbReference>
<proteinExistence type="predicted"/>
<evidence type="ECO:0000259" key="4">
    <source>
        <dbReference type="Pfam" id="PF19353"/>
    </source>
</evidence>
<keyword evidence="1" id="KW-0175">Coiled coil</keyword>
<keyword evidence="2" id="KW-0812">Transmembrane</keyword>
<dbReference type="STRING" id="398580.Dshi_1176"/>
<feature type="coiled-coil region" evidence="1">
    <location>
        <begin position="138"/>
        <end position="193"/>
    </location>
</feature>
<dbReference type="CDD" id="cd12797">
    <property type="entry name" value="M23_peptidase"/>
    <property type="match status" value="1"/>
</dbReference>
<evidence type="ECO:0000259" key="3">
    <source>
        <dbReference type="Pfam" id="PF01551"/>
    </source>
</evidence>
<dbReference type="HOGENOM" id="CLU_029425_2_1_5"/>
<dbReference type="PANTHER" id="PTHR21666">
    <property type="entry name" value="PEPTIDASE-RELATED"/>
    <property type="match status" value="1"/>
</dbReference>
<dbReference type="Pfam" id="PF19353">
    <property type="entry name" value="DUF5930"/>
    <property type="match status" value="1"/>
</dbReference>
<dbReference type="MEROPS" id="M23.009"/>
<dbReference type="Pfam" id="PF01551">
    <property type="entry name" value="Peptidase_M23"/>
    <property type="match status" value="1"/>
</dbReference>
<dbReference type="RefSeq" id="WP_012177848.1">
    <property type="nucleotide sequence ID" value="NC_009952.1"/>
</dbReference>
<feature type="transmembrane region" description="Helical" evidence="2">
    <location>
        <begin position="37"/>
        <end position="63"/>
    </location>
</feature>
<evidence type="ECO:0000256" key="2">
    <source>
        <dbReference type="SAM" id="Phobius"/>
    </source>
</evidence>
<dbReference type="AlphaFoldDB" id="A8LHX1"/>
<dbReference type="FunFam" id="2.70.70.10:FF:000006">
    <property type="entry name" value="M23 family peptidase"/>
    <property type="match status" value="1"/>
</dbReference>
<keyword evidence="6" id="KW-1185">Reference proteome</keyword>
<evidence type="ECO:0000313" key="6">
    <source>
        <dbReference type="Proteomes" id="UP000006833"/>
    </source>
</evidence>
<dbReference type="Gene3D" id="2.70.70.10">
    <property type="entry name" value="Glucose Permease (Domain IIA)"/>
    <property type="match status" value="1"/>
</dbReference>
<dbReference type="InterPro" id="IPR045974">
    <property type="entry name" value="DUF5930"/>
</dbReference>
<protein>
    <submittedName>
        <fullName evidence="5">Peptidase M23B</fullName>
    </submittedName>
</protein>